<keyword evidence="4" id="KW-1185">Reference proteome</keyword>
<evidence type="ECO:0000256" key="2">
    <source>
        <dbReference type="SAM" id="SignalP"/>
    </source>
</evidence>
<proteinExistence type="predicted"/>
<name>A0AAD8H9P7_9APIA</name>
<evidence type="ECO:0000313" key="4">
    <source>
        <dbReference type="Proteomes" id="UP001237642"/>
    </source>
</evidence>
<dbReference type="Pfam" id="PF03004">
    <property type="entry name" value="Transposase_24"/>
    <property type="match status" value="1"/>
</dbReference>
<feature type="chain" id="PRO_5042217222" description="Transposase" evidence="2">
    <location>
        <begin position="23"/>
        <end position="254"/>
    </location>
</feature>
<reference evidence="3" key="1">
    <citation type="submission" date="2023-02" db="EMBL/GenBank/DDBJ databases">
        <title>Genome of toxic invasive species Heracleum sosnowskyi carries increased number of genes despite the absence of recent whole-genome duplications.</title>
        <authorList>
            <person name="Schelkunov M."/>
            <person name="Shtratnikova V."/>
            <person name="Makarenko M."/>
            <person name="Klepikova A."/>
            <person name="Omelchenko D."/>
            <person name="Novikova G."/>
            <person name="Obukhova E."/>
            <person name="Bogdanov V."/>
            <person name="Penin A."/>
            <person name="Logacheva M."/>
        </authorList>
    </citation>
    <scope>NUCLEOTIDE SEQUENCE</scope>
    <source>
        <strain evidence="3">Hsosn_3</strain>
        <tissue evidence="3">Leaf</tissue>
    </source>
</reference>
<feature type="compositionally biased region" description="Basic and acidic residues" evidence="1">
    <location>
        <begin position="165"/>
        <end position="174"/>
    </location>
</feature>
<comment type="caution">
    <text evidence="3">The sequence shown here is derived from an EMBL/GenBank/DDBJ whole genome shotgun (WGS) entry which is preliminary data.</text>
</comment>
<feature type="region of interest" description="Disordered" evidence="1">
    <location>
        <begin position="209"/>
        <end position="254"/>
    </location>
</feature>
<dbReference type="EMBL" id="JAUIZM010000010">
    <property type="protein sequence ID" value="KAK1362513.1"/>
    <property type="molecule type" value="Genomic_DNA"/>
</dbReference>
<keyword evidence="2" id="KW-0732">Signal</keyword>
<feature type="region of interest" description="Disordered" evidence="1">
    <location>
        <begin position="147"/>
        <end position="174"/>
    </location>
</feature>
<reference evidence="3" key="2">
    <citation type="submission" date="2023-05" db="EMBL/GenBank/DDBJ databases">
        <authorList>
            <person name="Schelkunov M.I."/>
        </authorList>
    </citation>
    <scope>NUCLEOTIDE SEQUENCE</scope>
    <source>
        <strain evidence="3">Hsosn_3</strain>
        <tissue evidence="3">Leaf</tissue>
    </source>
</reference>
<evidence type="ECO:0000313" key="3">
    <source>
        <dbReference type="EMBL" id="KAK1362513.1"/>
    </source>
</evidence>
<protein>
    <recommendedName>
        <fullName evidence="5">Transposase</fullName>
    </recommendedName>
</protein>
<dbReference type="AlphaFoldDB" id="A0AAD8H9P7"/>
<accession>A0AAD8H9P7</accession>
<feature type="signal peptide" evidence="2">
    <location>
        <begin position="1"/>
        <end position="22"/>
    </location>
</feature>
<dbReference type="InterPro" id="IPR004252">
    <property type="entry name" value="Probable_transposase_24"/>
</dbReference>
<sequence>MVPRKGTLLIFTAACVLKLLGSLWIDCPKALQNLLAIIRMFWPNGCVGVKDVDRKSPKFWDDCIDEFLNYYTWDPKFATKDEARASILAVLRDRLRRALADDKKRADKQIKAGGTYLQHRPLYMKPGVWSRIAEYWNSEGFKKKSAAGQKARGAVKLPHTSGARSFDRRRRDYVQKHGKPNTLVVYKDCHTLKNKDKLGQWITEAAKDIIGKAPADDDDDVDDGDPDDEDTESDEDHDMSAMPHVSHGGPRISG</sequence>
<dbReference type="Proteomes" id="UP001237642">
    <property type="component" value="Unassembled WGS sequence"/>
</dbReference>
<organism evidence="3 4">
    <name type="scientific">Heracleum sosnowskyi</name>
    <dbReference type="NCBI Taxonomy" id="360622"/>
    <lineage>
        <taxon>Eukaryota</taxon>
        <taxon>Viridiplantae</taxon>
        <taxon>Streptophyta</taxon>
        <taxon>Embryophyta</taxon>
        <taxon>Tracheophyta</taxon>
        <taxon>Spermatophyta</taxon>
        <taxon>Magnoliopsida</taxon>
        <taxon>eudicotyledons</taxon>
        <taxon>Gunneridae</taxon>
        <taxon>Pentapetalae</taxon>
        <taxon>asterids</taxon>
        <taxon>campanulids</taxon>
        <taxon>Apiales</taxon>
        <taxon>Apiaceae</taxon>
        <taxon>Apioideae</taxon>
        <taxon>apioid superclade</taxon>
        <taxon>Tordylieae</taxon>
        <taxon>Tordyliinae</taxon>
        <taxon>Heracleum</taxon>
    </lineage>
</organism>
<feature type="compositionally biased region" description="Acidic residues" evidence="1">
    <location>
        <begin position="216"/>
        <end position="237"/>
    </location>
</feature>
<evidence type="ECO:0008006" key="5">
    <source>
        <dbReference type="Google" id="ProtNLM"/>
    </source>
</evidence>
<gene>
    <name evidence="3" type="ORF">POM88_046987</name>
</gene>
<evidence type="ECO:0000256" key="1">
    <source>
        <dbReference type="SAM" id="MobiDB-lite"/>
    </source>
</evidence>